<sequence>MENSSIDLAKLNFFFKKDLKTSVLYLESYNFLYILYFEK</sequence>
<dbReference type="KEGG" id="zpr:ZPR_2579"/>
<organism evidence="1 2">
    <name type="scientific">Zunongwangia profunda (strain DSM 18752 / CCTCC AB 206139 / SM-A87)</name>
    <name type="common">Wangia profunda</name>
    <dbReference type="NCBI Taxonomy" id="655815"/>
    <lineage>
        <taxon>Bacteria</taxon>
        <taxon>Pseudomonadati</taxon>
        <taxon>Bacteroidota</taxon>
        <taxon>Flavobacteriia</taxon>
        <taxon>Flavobacteriales</taxon>
        <taxon>Flavobacteriaceae</taxon>
        <taxon>Zunongwangia</taxon>
    </lineage>
</organism>
<evidence type="ECO:0000313" key="1">
    <source>
        <dbReference type="EMBL" id="ADF52903.1"/>
    </source>
</evidence>
<protein>
    <submittedName>
        <fullName evidence="1">Uncharacterized protein</fullName>
    </submittedName>
</protein>
<accession>D5BEE4</accession>
<dbReference type="HOGENOM" id="CLU_3319760_0_0_10"/>
<dbReference type="Proteomes" id="UP000001654">
    <property type="component" value="Chromosome"/>
</dbReference>
<dbReference type="EMBL" id="CP001650">
    <property type="protein sequence ID" value="ADF52903.1"/>
    <property type="molecule type" value="Genomic_DNA"/>
</dbReference>
<name>D5BEE4_ZUNPS</name>
<evidence type="ECO:0000313" key="2">
    <source>
        <dbReference type="Proteomes" id="UP000001654"/>
    </source>
</evidence>
<proteinExistence type="predicted"/>
<keyword evidence="2" id="KW-1185">Reference proteome</keyword>
<reference evidence="1 2" key="1">
    <citation type="journal article" date="2010" name="BMC Genomics">
        <title>The complete genome of Zunongwangia profunda SM-A87 reveals its adaptation to the deep-sea environment and ecological role in sedimentary organic nitrogen degradation.</title>
        <authorList>
            <person name="Qin Q.L."/>
            <person name="Zhang X.Y."/>
            <person name="Wang X.M."/>
            <person name="Liu G.M."/>
            <person name="Chen X.L."/>
            <person name="Xie B.B."/>
            <person name="Dang H.Y."/>
            <person name="Zhou B.C."/>
            <person name="Yu J."/>
            <person name="Zhang Y.Z."/>
        </authorList>
    </citation>
    <scope>NUCLEOTIDE SEQUENCE [LARGE SCALE GENOMIC DNA]</scope>
    <source>
        <strain evidence="2">DSM 18752 / CCTCC AB 206139 / SM-A87</strain>
    </source>
</reference>
<gene>
    <name evidence="1" type="ordered locus">ZPR_2579</name>
</gene>
<dbReference type="AlphaFoldDB" id="D5BEE4"/>